<dbReference type="EnsemblPlants" id="AET2Gv20437000.9">
    <property type="protein sequence ID" value="AET2Gv20437000.9"/>
    <property type="gene ID" value="AET2Gv20437000"/>
</dbReference>
<dbReference type="AlphaFoldDB" id="A0A453BB41"/>
<reference evidence="1" key="5">
    <citation type="journal article" date="2021" name="G3 (Bethesda)">
        <title>Aegilops tauschii genome assembly Aet v5.0 features greater sequence contiguity and improved annotation.</title>
        <authorList>
            <person name="Wang L."/>
            <person name="Zhu T."/>
            <person name="Rodriguez J.C."/>
            <person name="Deal K.R."/>
            <person name="Dubcovsky J."/>
            <person name="McGuire P.E."/>
            <person name="Lux T."/>
            <person name="Spannagl M."/>
            <person name="Mayer K.F.X."/>
            <person name="Baldrich P."/>
            <person name="Meyers B.C."/>
            <person name="Huo N."/>
            <person name="Gu Y.Q."/>
            <person name="Zhou H."/>
            <person name="Devos K.M."/>
            <person name="Bennetzen J.L."/>
            <person name="Unver T."/>
            <person name="Budak H."/>
            <person name="Gulick P.J."/>
            <person name="Galiba G."/>
            <person name="Kalapos B."/>
            <person name="Nelson D.R."/>
            <person name="Li P."/>
            <person name="You F.M."/>
            <person name="Luo M.C."/>
            <person name="Dvorak J."/>
        </authorList>
    </citation>
    <scope>NUCLEOTIDE SEQUENCE [LARGE SCALE GENOMIC DNA]</scope>
    <source>
        <strain evidence="1">cv. AL8/78</strain>
    </source>
</reference>
<dbReference type="Proteomes" id="UP000015105">
    <property type="component" value="Chromosome 2D"/>
</dbReference>
<reference evidence="2" key="2">
    <citation type="journal article" date="2017" name="Nat. Plants">
        <title>The Aegilops tauschii genome reveals multiple impacts of transposons.</title>
        <authorList>
            <person name="Zhao G."/>
            <person name="Zou C."/>
            <person name="Li K."/>
            <person name="Wang K."/>
            <person name="Li T."/>
            <person name="Gao L."/>
            <person name="Zhang X."/>
            <person name="Wang H."/>
            <person name="Yang Z."/>
            <person name="Liu X."/>
            <person name="Jiang W."/>
            <person name="Mao L."/>
            <person name="Kong X."/>
            <person name="Jiao Y."/>
            <person name="Jia J."/>
        </authorList>
    </citation>
    <scope>NUCLEOTIDE SEQUENCE [LARGE SCALE GENOMIC DNA]</scope>
    <source>
        <strain evidence="2">cv. AL8/78</strain>
    </source>
</reference>
<evidence type="ECO:0000313" key="2">
    <source>
        <dbReference type="Proteomes" id="UP000015105"/>
    </source>
</evidence>
<organism evidence="1 2">
    <name type="scientific">Aegilops tauschii subsp. strangulata</name>
    <name type="common">Goatgrass</name>
    <dbReference type="NCBI Taxonomy" id="200361"/>
    <lineage>
        <taxon>Eukaryota</taxon>
        <taxon>Viridiplantae</taxon>
        <taxon>Streptophyta</taxon>
        <taxon>Embryophyta</taxon>
        <taxon>Tracheophyta</taxon>
        <taxon>Spermatophyta</taxon>
        <taxon>Magnoliopsida</taxon>
        <taxon>Liliopsida</taxon>
        <taxon>Poales</taxon>
        <taxon>Poaceae</taxon>
        <taxon>BOP clade</taxon>
        <taxon>Pooideae</taxon>
        <taxon>Triticodae</taxon>
        <taxon>Triticeae</taxon>
        <taxon>Triticinae</taxon>
        <taxon>Aegilops</taxon>
    </lineage>
</organism>
<keyword evidence="2" id="KW-1185">Reference proteome</keyword>
<evidence type="ECO:0000313" key="1">
    <source>
        <dbReference type="EnsemblPlants" id="AET2Gv20437000.9"/>
    </source>
</evidence>
<name>A0A453BB41_AEGTS</name>
<dbReference type="Gramene" id="AET2Gv20437000.9">
    <property type="protein sequence ID" value="AET2Gv20437000.9"/>
    <property type="gene ID" value="AET2Gv20437000"/>
</dbReference>
<protein>
    <submittedName>
        <fullName evidence="1">Uncharacterized protein</fullName>
    </submittedName>
</protein>
<reference evidence="2" key="1">
    <citation type="journal article" date="2014" name="Science">
        <title>Ancient hybridizations among the ancestral genomes of bread wheat.</title>
        <authorList>
            <consortium name="International Wheat Genome Sequencing Consortium,"/>
            <person name="Marcussen T."/>
            <person name="Sandve S.R."/>
            <person name="Heier L."/>
            <person name="Spannagl M."/>
            <person name="Pfeifer M."/>
            <person name="Jakobsen K.S."/>
            <person name="Wulff B.B."/>
            <person name="Steuernagel B."/>
            <person name="Mayer K.F."/>
            <person name="Olsen O.A."/>
        </authorList>
    </citation>
    <scope>NUCLEOTIDE SEQUENCE [LARGE SCALE GENOMIC DNA]</scope>
    <source>
        <strain evidence="2">cv. AL8/78</strain>
    </source>
</reference>
<reference evidence="1" key="3">
    <citation type="journal article" date="2017" name="Nature">
        <title>Genome sequence of the progenitor of the wheat D genome Aegilops tauschii.</title>
        <authorList>
            <person name="Luo M.C."/>
            <person name="Gu Y.Q."/>
            <person name="Puiu D."/>
            <person name="Wang H."/>
            <person name="Twardziok S.O."/>
            <person name="Deal K.R."/>
            <person name="Huo N."/>
            <person name="Zhu T."/>
            <person name="Wang L."/>
            <person name="Wang Y."/>
            <person name="McGuire P.E."/>
            <person name="Liu S."/>
            <person name="Long H."/>
            <person name="Ramasamy R.K."/>
            <person name="Rodriguez J.C."/>
            <person name="Van S.L."/>
            <person name="Yuan L."/>
            <person name="Wang Z."/>
            <person name="Xia Z."/>
            <person name="Xiao L."/>
            <person name="Anderson O.D."/>
            <person name="Ouyang S."/>
            <person name="Liang Y."/>
            <person name="Zimin A.V."/>
            <person name="Pertea G."/>
            <person name="Qi P."/>
            <person name="Bennetzen J.L."/>
            <person name="Dai X."/>
            <person name="Dawson M.W."/>
            <person name="Muller H.G."/>
            <person name="Kugler K."/>
            <person name="Rivarola-Duarte L."/>
            <person name="Spannagl M."/>
            <person name="Mayer K.F.X."/>
            <person name="Lu F.H."/>
            <person name="Bevan M.W."/>
            <person name="Leroy P."/>
            <person name="Li P."/>
            <person name="You F.M."/>
            <person name="Sun Q."/>
            <person name="Liu Z."/>
            <person name="Lyons E."/>
            <person name="Wicker T."/>
            <person name="Salzberg S.L."/>
            <person name="Devos K.M."/>
            <person name="Dvorak J."/>
        </authorList>
    </citation>
    <scope>NUCLEOTIDE SEQUENCE [LARGE SCALE GENOMIC DNA]</scope>
    <source>
        <strain evidence="1">cv. AL8/78</strain>
    </source>
</reference>
<proteinExistence type="predicted"/>
<sequence>MLLRTCSASFLKVVLDATYCTGYSLTTFSAKILAAALG</sequence>
<reference evidence="1" key="4">
    <citation type="submission" date="2019-03" db="UniProtKB">
        <authorList>
            <consortium name="EnsemblPlants"/>
        </authorList>
    </citation>
    <scope>IDENTIFICATION</scope>
</reference>
<accession>A0A453BB41</accession>